<accession>A0ABS4YJC5</accession>
<dbReference type="Proteomes" id="UP000698222">
    <property type="component" value="Unassembled WGS sequence"/>
</dbReference>
<dbReference type="Gene3D" id="1.10.3110.10">
    <property type="entry name" value="protoporphyrinogen ix oxidase, domain 3"/>
    <property type="match status" value="1"/>
</dbReference>
<gene>
    <name evidence="2" type="ORF">JOF44_001795</name>
</gene>
<dbReference type="Gene3D" id="3.50.50.60">
    <property type="entry name" value="FAD/NAD(P)-binding domain"/>
    <property type="match status" value="1"/>
</dbReference>
<feature type="domain" description="Amine oxidase" evidence="1">
    <location>
        <begin position="12"/>
        <end position="425"/>
    </location>
</feature>
<dbReference type="InterPro" id="IPR002937">
    <property type="entry name" value="Amino_oxidase"/>
</dbReference>
<dbReference type="EC" id="1.3.3.4" evidence="2"/>
<dbReference type="RefSeq" id="WP_209890000.1">
    <property type="nucleotide sequence ID" value="NZ_BAAAJV010000005.1"/>
</dbReference>
<dbReference type="Gene3D" id="3.90.660.20">
    <property type="entry name" value="Protoporphyrinogen oxidase, mitochondrial, domain 2"/>
    <property type="match status" value="1"/>
</dbReference>
<protein>
    <submittedName>
        <fullName evidence="2">Oxygen-dependent protoporphyrinogen oxidase</fullName>
        <ecNumber evidence="2">1.3.3.4</ecNumber>
    </submittedName>
</protein>
<dbReference type="SUPFAM" id="SSF54373">
    <property type="entry name" value="FAD-linked reductases, C-terminal domain"/>
    <property type="match status" value="1"/>
</dbReference>
<dbReference type="SUPFAM" id="SSF51905">
    <property type="entry name" value="FAD/NAD(P)-binding domain"/>
    <property type="match status" value="1"/>
</dbReference>
<sequence>MSERTLVVGGGLAGLLAARRHQRAGHRVVLLEATGTIGGAIAPVELPGEDAAADLALNAGAEAYATGSGAVDALVAELGLAELVVAPREGLGSRVVSDAGVHPAPGGSVLGIPGDPLATDVRAVLGTRAALRASLERFLPASIGARPGATVAEVVARRLGPAVLERLVAPIVGGVHSSDPARLEFAAASPPLSAGLAEHGSLTAAVRRLRGGSTASAGTRVHSLAPTLAALPEALREQILAAGGIVRTSVTARAVERSEAGWVVRTDRDESLTADRLVLACPPDTAHDLLAPAGGDLRAIAEAIPQAPSAAVRLAVLVLDAPALDAFPSGTGALVAPGTAGIRAKALTHASAKWTHVQRLARTALPSAASPHVVRLSYGRPGEELPPREEIVDLALADASRILGTELGPEQLRAARVIDWDRAMRQARPGHRAALETLGELLTALPSARTLELVGSWRAGTGIDAIVRADSAAIDPSAPDSSTTEGPRS</sequence>
<dbReference type="GO" id="GO:0004729">
    <property type="term" value="F:oxygen-dependent protoporphyrinogen oxidase activity"/>
    <property type="evidence" value="ECO:0007669"/>
    <property type="project" value="UniProtKB-EC"/>
</dbReference>
<dbReference type="InterPro" id="IPR036188">
    <property type="entry name" value="FAD/NAD-bd_sf"/>
</dbReference>
<dbReference type="PANTHER" id="PTHR42923">
    <property type="entry name" value="PROTOPORPHYRINOGEN OXIDASE"/>
    <property type="match status" value="1"/>
</dbReference>
<name>A0ABS4YJC5_9MICO</name>
<organism evidence="2 3">
    <name type="scientific">Brachybacterium fresconis</name>
    <dbReference type="NCBI Taxonomy" id="173363"/>
    <lineage>
        <taxon>Bacteria</taxon>
        <taxon>Bacillati</taxon>
        <taxon>Actinomycetota</taxon>
        <taxon>Actinomycetes</taxon>
        <taxon>Micrococcales</taxon>
        <taxon>Dermabacteraceae</taxon>
        <taxon>Brachybacterium</taxon>
    </lineage>
</organism>
<dbReference type="PANTHER" id="PTHR42923:SF3">
    <property type="entry name" value="PROTOPORPHYRINOGEN OXIDASE"/>
    <property type="match status" value="1"/>
</dbReference>
<evidence type="ECO:0000313" key="3">
    <source>
        <dbReference type="Proteomes" id="UP000698222"/>
    </source>
</evidence>
<dbReference type="EMBL" id="JAGIOC010000001">
    <property type="protein sequence ID" value="MBP2408892.1"/>
    <property type="molecule type" value="Genomic_DNA"/>
</dbReference>
<reference evidence="2 3" key="1">
    <citation type="submission" date="2021-03" db="EMBL/GenBank/DDBJ databases">
        <title>Sequencing the genomes of 1000 actinobacteria strains.</title>
        <authorList>
            <person name="Klenk H.-P."/>
        </authorList>
    </citation>
    <scope>NUCLEOTIDE SEQUENCE [LARGE SCALE GENOMIC DNA]</scope>
    <source>
        <strain evidence="2 3">DSM 14564</strain>
    </source>
</reference>
<dbReference type="InterPro" id="IPR050464">
    <property type="entry name" value="Zeta_carotene_desat/Oxidored"/>
</dbReference>
<dbReference type="Pfam" id="PF01593">
    <property type="entry name" value="Amino_oxidase"/>
    <property type="match status" value="1"/>
</dbReference>
<evidence type="ECO:0000313" key="2">
    <source>
        <dbReference type="EMBL" id="MBP2408892.1"/>
    </source>
</evidence>
<proteinExistence type="predicted"/>
<keyword evidence="3" id="KW-1185">Reference proteome</keyword>
<evidence type="ECO:0000259" key="1">
    <source>
        <dbReference type="Pfam" id="PF01593"/>
    </source>
</evidence>
<comment type="caution">
    <text evidence="2">The sequence shown here is derived from an EMBL/GenBank/DDBJ whole genome shotgun (WGS) entry which is preliminary data.</text>
</comment>
<keyword evidence="2" id="KW-0560">Oxidoreductase</keyword>